<evidence type="ECO:0000259" key="6">
    <source>
        <dbReference type="PROSITE" id="PS50928"/>
    </source>
</evidence>
<dbReference type="PROSITE" id="PS50928">
    <property type="entry name" value="ABC_TM1"/>
    <property type="match status" value="1"/>
</dbReference>
<feature type="transmembrane region" description="Helical" evidence="5">
    <location>
        <begin position="200"/>
        <end position="221"/>
    </location>
</feature>
<dbReference type="InterPro" id="IPR000515">
    <property type="entry name" value="MetI-like"/>
</dbReference>
<keyword evidence="8" id="KW-1185">Reference proteome</keyword>
<name>A0A7H0GJ93_9BURK</name>
<comment type="subcellular location">
    <subcellularLocation>
        <location evidence="1 5">Cell membrane</location>
        <topology evidence="1 5">Multi-pass membrane protein</topology>
    </subcellularLocation>
</comment>
<dbReference type="PANTHER" id="PTHR30614">
    <property type="entry name" value="MEMBRANE COMPONENT OF AMINO ACID ABC TRANSPORTER"/>
    <property type="match status" value="1"/>
</dbReference>
<accession>A0A7H0GJ93</accession>
<feature type="transmembrane region" description="Helical" evidence="5">
    <location>
        <begin position="71"/>
        <end position="89"/>
    </location>
</feature>
<dbReference type="KEGG" id="daer:H9K75_20790"/>
<evidence type="ECO:0000256" key="4">
    <source>
        <dbReference type="ARBA" id="ARBA00023136"/>
    </source>
</evidence>
<feature type="transmembrane region" description="Helical" evidence="5">
    <location>
        <begin position="30"/>
        <end position="50"/>
    </location>
</feature>
<dbReference type="EMBL" id="CP060783">
    <property type="protein sequence ID" value="QNP48359.1"/>
    <property type="molecule type" value="Genomic_DNA"/>
</dbReference>
<evidence type="ECO:0000256" key="5">
    <source>
        <dbReference type="RuleBase" id="RU363032"/>
    </source>
</evidence>
<evidence type="ECO:0000256" key="3">
    <source>
        <dbReference type="ARBA" id="ARBA00022989"/>
    </source>
</evidence>
<dbReference type="PANTHER" id="PTHR30614:SF42">
    <property type="entry name" value="GLUTAMATE_ASPARTATE IMPORT PERMEASE PROTEIN GLTJ"/>
    <property type="match status" value="1"/>
</dbReference>
<dbReference type="InterPro" id="IPR035906">
    <property type="entry name" value="MetI-like_sf"/>
</dbReference>
<sequence>MDFNFLKEQVPTGESANYLDWLIQGSTTTVVVSVSAFFMALLIGILVGSLRTTKGKAQCVATGYFEIVRSIPFIALLFINYYVVPVVFFPELVKTADPNTMVYMTGIVSLAIFMSSRISAQVYAGIKALPAGQFQSAKALGFSTFQSYTRFFIPQALRNIVPTLTSEAMNTVKNSAVVSAIGLVDLSLQAQSIIEYTAKPIEAFICIALGYLLINGVVLVIMKTIERATKRALPDPV</sequence>
<evidence type="ECO:0000256" key="2">
    <source>
        <dbReference type="ARBA" id="ARBA00022692"/>
    </source>
</evidence>
<keyword evidence="2 5" id="KW-0812">Transmembrane</keyword>
<dbReference type="CDD" id="cd06261">
    <property type="entry name" value="TM_PBP2"/>
    <property type="match status" value="1"/>
</dbReference>
<keyword evidence="4 5" id="KW-0472">Membrane</keyword>
<dbReference type="Proteomes" id="UP000516028">
    <property type="component" value="Chromosome"/>
</dbReference>
<keyword evidence="5" id="KW-0813">Transport</keyword>
<dbReference type="AlphaFoldDB" id="A0A7H0GJ93"/>
<evidence type="ECO:0000313" key="8">
    <source>
        <dbReference type="Proteomes" id="UP000516028"/>
    </source>
</evidence>
<reference evidence="7 8" key="1">
    <citation type="submission" date="2020-08" db="EMBL/GenBank/DDBJ databases">
        <title>Genome sequence of Diaphorobacter aerolatus KACC 16536T.</title>
        <authorList>
            <person name="Hyun D.-W."/>
            <person name="Bae J.-W."/>
        </authorList>
    </citation>
    <scope>NUCLEOTIDE SEQUENCE [LARGE SCALE GENOMIC DNA]</scope>
    <source>
        <strain evidence="7 8">KACC 16536</strain>
    </source>
</reference>
<keyword evidence="3 5" id="KW-1133">Transmembrane helix</keyword>
<dbReference type="GO" id="GO:0055085">
    <property type="term" value="P:transmembrane transport"/>
    <property type="evidence" value="ECO:0007669"/>
    <property type="project" value="InterPro"/>
</dbReference>
<feature type="domain" description="ABC transmembrane type-1" evidence="6">
    <location>
        <begin position="26"/>
        <end position="222"/>
    </location>
</feature>
<dbReference type="SUPFAM" id="SSF161098">
    <property type="entry name" value="MetI-like"/>
    <property type="match status" value="1"/>
</dbReference>
<proteinExistence type="inferred from homology"/>
<dbReference type="Pfam" id="PF00528">
    <property type="entry name" value="BPD_transp_1"/>
    <property type="match status" value="1"/>
</dbReference>
<dbReference type="InterPro" id="IPR043429">
    <property type="entry name" value="ArtM/GltK/GlnP/TcyL/YhdX-like"/>
</dbReference>
<gene>
    <name evidence="7" type="ORF">H9K75_20790</name>
</gene>
<evidence type="ECO:0000256" key="1">
    <source>
        <dbReference type="ARBA" id="ARBA00004651"/>
    </source>
</evidence>
<comment type="similarity">
    <text evidence="5">Belongs to the binding-protein-dependent transport system permease family.</text>
</comment>
<dbReference type="RefSeq" id="WP_187723957.1">
    <property type="nucleotide sequence ID" value="NZ_CP060783.1"/>
</dbReference>
<dbReference type="GO" id="GO:0006865">
    <property type="term" value="P:amino acid transport"/>
    <property type="evidence" value="ECO:0007669"/>
    <property type="project" value="TreeGrafter"/>
</dbReference>
<organism evidence="7 8">
    <name type="scientific">Diaphorobacter aerolatus</name>
    <dbReference type="NCBI Taxonomy" id="1288495"/>
    <lineage>
        <taxon>Bacteria</taxon>
        <taxon>Pseudomonadati</taxon>
        <taxon>Pseudomonadota</taxon>
        <taxon>Betaproteobacteria</taxon>
        <taxon>Burkholderiales</taxon>
        <taxon>Comamonadaceae</taxon>
        <taxon>Diaphorobacter</taxon>
    </lineage>
</organism>
<evidence type="ECO:0000313" key="7">
    <source>
        <dbReference type="EMBL" id="QNP48359.1"/>
    </source>
</evidence>
<dbReference type="GO" id="GO:0005886">
    <property type="term" value="C:plasma membrane"/>
    <property type="evidence" value="ECO:0007669"/>
    <property type="project" value="UniProtKB-SubCell"/>
</dbReference>
<protein>
    <submittedName>
        <fullName evidence="7">Amino acid ABC transporter permease</fullName>
    </submittedName>
</protein>
<dbReference type="Gene3D" id="1.10.3720.10">
    <property type="entry name" value="MetI-like"/>
    <property type="match status" value="1"/>
</dbReference>